<feature type="transmembrane region" description="Helical" evidence="9">
    <location>
        <begin position="244"/>
        <end position="264"/>
    </location>
</feature>
<dbReference type="InterPro" id="IPR001750">
    <property type="entry name" value="ND/Mrp_TM"/>
</dbReference>
<keyword evidence="13" id="KW-1185">Reference proteome</keyword>
<evidence type="ECO:0000256" key="3">
    <source>
        <dbReference type="ARBA" id="ARBA00022692"/>
    </source>
</evidence>
<dbReference type="Pfam" id="PF00361">
    <property type="entry name" value="Proton_antipo_M"/>
    <property type="match status" value="1"/>
</dbReference>
<dbReference type="GO" id="GO:0012505">
    <property type="term" value="C:endomembrane system"/>
    <property type="evidence" value="ECO:0007669"/>
    <property type="project" value="UniProtKB-SubCell"/>
</dbReference>
<dbReference type="NCBIfam" id="NF004499">
    <property type="entry name" value="PRK05846.1-3"/>
    <property type="match status" value="1"/>
</dbReference>
<comment type="subcellular location">
    <subcellularLocation>
        <location evidence="1">Endomembrane system</location>
        <topology evidence="1">Multi-pass membrane protein</topology>
    </subcellularLocation>
    <subcellularLocation>
        <location evidence="8">Membrane</location>
        <topology evidence="8">Multi-pass membrane protein</topology>
    </subcellularLocation>
</comment>
<comment type="similarity">
    <text evidence="2">Belongs to the complex I subunit 4 family.</text>
</comment>
<dbReference type="EMBL" id="NHON01000009">
    <property type="protein sequence ID" value="OWJ67970.1"/>
    <property type="molecule type" value="Genomic_DNA"/>
</dbReference>
<feature type="transmembrane region" description="Helical" evidence="9">
    <location>
        <begin position="456"/>
        <end position="475"/>
    </location>
</feature>
<feature type="domain" description="NADH:quinone oxidoreductase/Mrp antiporter transmembrane" evidence="10">
    <location>
        <begin position="135"/>
        <end position="418"/>
    </location>
</feature>
<feature type="transmembrane region" description="Helical" evidence="9">
    <location>
        <begin position="87"/>
        <end position="108"/>
    </location>
</feature>
<feature type="transmembrane region" description="Helical" evidence="9">
    <location>
        <begin position="213"/>
        <end position="232"/>
    </location>
</feature>
<feature type="transmembrane region" description="Helical" evidence="9">
    <location>
        <begin position="306"/>
        <end position="325"/>
    </location>
</feature>
<evidence type="ECO:0000259" key="10">
    <source>
        <dbReference type="Pfam" id="PF00361"/>
    </source>
</evidence>
<evidence type="ECO:0000259" key="11">
    <source>
        <dbReference type="Pfam" id="PF01059"/>
    </source>
</evidence>
<dbReference type="GO" id="GO:0008137">
    <property type="term" value="F:NADH dehydrogenase (ubiquinone) activity"/>
    <property type="evidence" value="ECO:0007669"/>
    <property type="project" value="InterPro"/>
</dbReference>
<dbReference type="InterPro" id="IPR010227">
    <property type="entry name" value="NADH_Q_OxRdtase_chainM/4"/>
</dbReference>
<dbReference type="PANTHER" id="PTHR43507">
    <property type="entry name" value="NADH-UBIQUINONE OXIDOREDUCTASE CHAIN 4"/>
    <property type="match status" value="1"/>
</dbReference>
<feature type="transmembrane region" description="Helical" evidence="9">
    <location>
        <begin position="276"/>
        <end position="299"/>
    </location>
</feature>
<dbReference type="STRING" id="1122125.GCA_000423185_03151"/>
<comment type="caution">
    <text evidence="12">The sequence shown here is derived from an EMBL/GenBank/DDBJ whole genome shotgun (WGS) entry which is preliminary data.</text>
</comment>
<evidence type="ECO:0000256" key="2">
    <source>
        <dbReference type="ARBA" id="ARBA00009025"/>
    </source>
</evidence>
<feature type="transmembrane region" description="Helical" evidence="9">
    <location>
        <begin position="115"/>
        <end position="133"/>
    </location>
</feature>
<dbReference type="AlphaFoldDB" id="A0A211ZRT7"/>
<dbReference type="RefSeq" id="WP_088150317.1">
    <property type="nucleotide sequence ID" value="NZ_NHON01000009.1"/>
</dbReference>
<feature type="transmembrane region" description="Helical" evidence="9">
    <location>
        <begin position="409"/>
        <end position="432"/>
    </location>
</feature>
<keyword evidence="5 9" id="KW-1133">Transmembrane helix</keyword>
<dbReference type="NCBIfam" id="NF004501">
    <property type="entry name" value="PRK05846.1-5"/>
    <property type="match status" value="1"/>
</dbReference>
<feature type="transmembrane region" description="Helical" evidence="9">
    <location>
        <begin position="337"/>
        <end position="355"/>
    </location>
</feature>
<dbReference type="PANTHER" id="PTHR43507:SF1">
    <property type="entry name" value="NADH-UBIQUINONE OXIDOREDUCTASE CHAIN 4"/>
    <property type="match status" value="1"/>
</dbReference>
<keyword evidence="7 9" id="KW-0472">Membrane</keyword>
<dbReference type="InterPro" id="IPR003918">
    <property type="entry name" value="NADH_UbQ_OxRdtase"/>
</dbReference>
<evidence type="ECO:0000256" key="4">
    <source>
        <dbReference type="ARBA" id="ARBA00022967"/>
    </source>
</evidence>
<gene>
    <name evidence="12" type="ORF">BWR60_07125</name>
</gene>
<dbReference type="OrthoDB" id="9768329at2"/>
<evidence type="ECO:0000256" key="1">
    <source>
        <dbReference type="ARBA" id="ARBA00004127"/>
    </source>
</evidence>
<name>A0A211ZRT7_9PROT</name>
<evidence type="ECO:0000256" key="9">
    <source>
        <dbReference type="SAM" id="Phobius"/>
    </source>
</evidence>
<keyword evidence="3 8" id="KW-0812">Transmembrane</keyword>
<organism evidence="12 13">
    <name type="scientific">Inquilinus limosus</name>
    <dbReference type="NCBI Taxonomy" id="171674"/>
    <lineage>
        <taxon>Bacteria</taxon>
        <taxon>Pseudomonadati</taxon>
        <taxon>Pseudomonadota</taxon>
        <taxon>Alphaproteobacteria</taxon>
        <taxon>Rhodospirillales</taxon>
        <taxon>Rhodospirillaceae</taxon>
        <taxon>Inquilinus</taxon>
    </lineage>
</organism>
<dbReference type="Proteomes" id="UP000196655">
    <property type="component" value="Unassembled WGS sequence"/>
</dbReference>
<dbReference type="GO" id="GO:0015990">
    <property type="term" value="P:electron transport coupled proton transport"/>
    <property type="evidence" value="ECO:0007669"/>
    <property type="project" value="TreeGrafter"/>
</dbReference>
<feature type="transmembrane region" description="Helical" evidence="9">
    <location>
        <begin position="6"/>
        <end position="26"/>
    </location>
</feature>
<dbReference type="GO" id="GO:0042773">
    <property type="term" value="P:ATP synthesis coupled electron transport"/>
    <property type="evidence" value="ECO:0007669"/>
    <property type="project" value="InterPro"/>
</dbReference>
<evidence type="ECO:0000313" key="12">
    <source>
        <dbReference type="EMBL" id="OWJ67970.1"/>
    </source>
</evidence>
<dbReference type="GO" id="GO:0003954">
    <property type="term" value="F:NADH dehydrogenase activity"/>
    <property type="evidence" value="ECO:0007669"/>
    <property type="project" value="TreeGrafter"/>
</dbReference>
<evidence type="ECO:0000256" key="7">
    <source>
        <dbReference type="ARBA" id="ARBA00023136"/>
    </source>
</evidence>
<evidence type="ECO:0000256" key="8">
    <source>
        <dbReference type="RuleBase" id="RU000320"/>
    </source>
</evidence>
<dbReference type="GO" id="GO:0016020">
    <property type="term" value="C:membrane"/>
    <property type="evidence" value="ECO:0007669"/>
    <property type="project" value="UniProtKB-SubCell"/>
</dbReference>
<dbReference type="Pfam" id="PF01059">
    <property type="entry name" value="Oxidored_q5_N"/>
    <property type="match status" value="1"/>
</dbReference>
<proteinExistence type="inferred from homology"/>
<feature type="transmembrane region" description="Helical" evidence="9">
    <location>
        <begin position="172"/>
        <end position="193"/>
    </location>
</feature>
<feature type="transmembrane region" description="Helical" evidence="9">
    <location>
        <begin position="139"/>
        <end position="160"/>
    </location>
</feature>
<keyword evidence="4" id="KW-1278">Translocase</keyword>
<accession>A0A211ZRT7</accession>
<sequence>MGNWPILSLATFLPLVGAALILLLARGSEAAVAATSRWVALWTTLVTFALTIAVWLGFDPSVVGFQMEEKVAWFPDLNISYHMGVDGISVLFVVLSAFLMPICILASWESIHSRVKEYMVSFLILETMMIGMFCALDYVLFYVFFEGVLIPMFVIIGIWGSGERRIYAAFKLFLFTLLGSVLMLVALLAMYVQAGTTDIPTLLATDFNYHMQVWLWLAMFASFAVKVPMWPVHTWLPDAHVEAPTAGSVILAGVLLKMGGYGFLRFSIPMLPEATALLTPLVYGLSIVAVIYTSLVALAQEDMKKMIAYSSIAHMGFVTAGMFSLTQQGVEGSIFQMLSHGVVSSALFLCVGVVYDRLHTREIARYGGLATNMPKYAVFFMIMLLGSVGLPATSGFVGEFMIMLGLFQVNTWVATLVATGLILGATYMLLLYRKVIFGEITRDDVRKMTDLSPREICLFVPLAIVVLWMGIYPSSFLNVMSVSVDHLVTQYHADLGRADAVAVAVR</sequence>
<evidence type="ECO:0000313" key="13">
    <source>
        <dbReference type="Proteomes" id="UP000196655"/>
    </source>
</evidence>
<dbReference type="InterPro" id="IPR000260">
    <property type="entry name" value="NADH4_N"/>
</dbReference>
<keyword evidence="6" id="KW-0520">NAD</keyword>
<feature type="domain" description="NADH:ubiquinone oxidoreductase chain 4 N-terminal" evidence="11">
    <location>
        <begin position="61"/>
        <end position="130"/>
    </location>
</feature>
<reference evidence="13" key="1">
    <citation type="submission" date="2017-05" db="EMBL/GenBank/DDBJ databases">
        <authorList>
            <person name="Macchi M."/>
            <person name="Festa S."/>
            <person name="Coppotelli B.M."/>
            <person name="Morelli I.S."/>
        </authorList>
    </citation>
    <scope>NUCLEOTIDE SEQUENCE [LARGE SCALE GENOMIC DNA]</scope>
    <source>
        <strain evidence="13">I</strain>
    </source>
</reference>
<evidence type="ECO:0000256" key="6">
    <source>
        <dbReference type="ARBA" id="ARBA00023027"/>
    </source>
</evidence>
<feature type="transmembrane region" description="Helical" evidence="9">
    <location>
        <begin position="38"/>
        <end position="58"/>
    </location>
</feature>
<dbReference type="PRINTS" id="PR01437">
    <property type="entry name" value="NUOXDRDTASE4"/>
</dbReference>
<feature type="transmembrane region" description="Helical" evidence="9">
    <location>
        <begin position="376"/>
        <end position="397"/>
    </location>
</feature>
<dbReference type="NCBIfam" id="TIGR01972">
    <property type="entry name" value="NDH_I_M"/>
    <property type="match status" value="1"/>
</dbReference>
<protein>
    <submittedName>
        <fullName evidence="12">NADH-quinone oxidoreductase subunit M</fullName>
    </submittedName>
</protein>
<evidence type="ECO:0000256" key="5">
    <source>
        <dbReference type="ARBA" id="ARBA00022989"/>
    </source>
</evidence>
<dbReference type="GO" id="GO:0048039">
    <property type="term" value="F:ubiquinone binding"/>
    <property type="evidence" value="ECO:0007669"/>
    <property type="project" value="TreeGrafter"/>
</dbReference>